<dbReference type="EMBL" id="ML769566">
    <property type="protein sequence ID" value="KAE9393713.1"/>
    <property type="molecule type" value="Genomic_DNA"/>
</dbReference>
<name>A0A6A4H7I0_9AGAR</name>
<sequence>MLQHNNYKQALGIIQAQEEEHLKGFARRESAEDPALPLQIELHWQENGHFKDLHCTRLLSIKHLEGFDFANNKYFCIGIPVHMEEPMIDGVELEHFDDPNTDSEIKEEDVEDEIDAEINVALSVIVDND</sequence>
<keyword evidence="2" id="KW-1185">Reference proteome</keyword>
<protein>
    <submittedName>
        <fullName evidence="1">Uncharacterized protein</fullName>
    </submittedName>
</protein>
<proteinExistence type="predicted"/>
<gene>
    <name evidence="1" type="ORF">BT96DRAFT_999233</name>
</gene>
<evidence type="ECO:0000313" key="1">
    <source>
        <dbReference type="EMBL" id="KAE9393713.1"/>
    </source>
</evidence>
<dbReference type="Proteomes" id="UP000799118">
    <property type="component" value="Unassembled WGS sequence"/>
</dbReference>
<evidence type="ECO:0000313" key="2">
    <source>
        <dbReference type="Proteomes" id="UP000799118"/>
    </source>
</evidence>
<organism evidence="1 2">
    <name type="scientific">Gymnopus androsaceus JB14</name>
    <dbReference type="NCBI Taxonomy" id="1447944"/>
    <lineage>
        <taxon>Eukaryota</taxon>
        <taxon>Fungi</taxon>
        <taxon>Dikarya</taxon>
        <taxon>Basidiomycota</taxon>
        <taxon>Agaricomycotina</taxon>
        <taxon>Agaricomycetes</taxon>
        <taxon>Agaricomycetidae</taxon>
        <taxon>Agaricales</taxon>
        <taxon>Marasmiineae</taxon>
        <taxon>Omphalotaceae</taxon>
        <taxon>Gymnopus</taxon>
    </lineage>
</organism>
<dbReference type="OrthoDB" id="2676448at2759"/>
<reference evidence="1" key="1">
    <citation type="journal article" date="2019" name="Environ. Microbiol.">
        <title>Fungal ecological strategies reflected in gene transcription - a case study of two litter decomposers.</title>
        <authorList>
            <person name="Barbi F."/>
            <person name="Kohler A."/>
            <person name="Barry K."/>
            <person name="Baskaran P."/>
            <person name="Daum C."/>
            <person name="Fauchery L."/>
            <person name="Ihrmark K."/>
            <person name="Kuo A."/>
            <person name="LaButti K."/>
            <person name="Lipzen A."/>
            <person name="Morin E."/>
            <person name="Grigoriev I.V."/>
            <person name="Henrissat B."/>
            <person name="Lindahl B."/>
            <person name="Martin F."/>
        </authorList>
    </citation>
    <scope>NUCLEOTIDE SEQUENCE</scope>
    <source>
        <strain evidence="1">JB14</strain>
    </source>
</reference>
<dbReference type="AlphaFoldDB" id="A0A6A4H7I0"/>
<accession>A0A6A4H7I0</accession>